<organism evidence="2 3">
    <name type="scientific">Pseudarthrobacter enclensis</name>
    <dbReference type="NCBI Taxonomy" id="993070"/>
    <lineage>
        <taxon>Bacteria</taxon>
        <taxon>Bacillati</taxon>
        <taxon>Actinomycetota</taxon>
        <taxon>Actinomycetes</taxon>
        <taxon>Micrococcales</taxon>
        <taxon>Micrococcaceae</taxon>
        <taxon>Pseudarthrobacter</taxon>
    </lineage>
</organism>
<name>A0ABT9RYY5_9MICC</name>
<comment type="caution">
    <text evidence="2">The sequence shown here is derived from an EMBL/GenBank/DDBJ whole genome shotgun (WGS) entry which is preliminary data.</text>
</comment>
<protein>
    <submittedName>
        <fullName evidence="2">Uncharacterized protein</fullName>
    </submittedName>
</protein>
<dbReference type="Proteomes" id="UP001226577">
    <property type="component" value="Unassembled WGS sequence"/>
</dbReference>
<gene>
    <name evidence="2" type="ORF">J2X98_004077</name>
</gene>
<dbReference type="EMBL" id="JAUSRE010000028">
    <property type="protein sequence ID" value="MDP9890463.1"/>
    <property type="molecule type" value="Genomic_DNA"/>
</dbReference>
<evidence type="ECO:0000313" key="3">
    <source>
        <dbReference type="Proteomes" id="UP001226577"/>
    </source>
</evidence>
<accession>A0ABT9RYY5</accession>
<feature type="region of interest" description="Disordered" evidence="1">
    <location>
        <begin position="1"/>
        <end position="24"/>
    </location>
</feature>
<sequence>MATKPGPAGTGGTAHSSPPDEPQQRALGVRISRRATALVGKGVLHPWHRIQSYCPFTAPESACVRGFPVFAGGMWFESYLGQSVSAGQACFDSLLLTSLNFLGVPVCRLHPRQNAPIRRREIVHASCVRTCAQVIQVRRRVPLADFGSFWYWSPRSWGWKKGPRYLARSRRSLGRYPRSGRPFENHGRGGAGGEGGVLLTGRLLVRQAQLTSAASRPRIAPVELLAVGTLLIRLVLNMFRYGPPARLDIARTFARRRDAI</sequence>
<proteinExistence type="predicted"/>
<reference evidence="2 3" key="1">
    <citation type="submission" date="2023-07" db="EMBL/GenBank/DDBJ databases">
        <title>Sorghum-associated microbial communities from plants grown in Nebraska, USA.</title>
        <authorList>
            <person name="Schachtman D."/>
        </authorList>
    </citation>
    <scope>NUCLEOTIDE SEQUENCE [LARGE SCALE GENOMIC DNA]</scope>
    <source>
        <strain evidence="2 3">CC222</strain>
    </source>
</reference>
<evidence type="ECO:0000256" key="1">
    <source>
        <dbReference type="SAM" id="MobiDB-lite"/>
    </source>
</evidence>
<keyword evidence="3" id="KW-1185">Reference proteome</keyword>
<evidence type="ECO:0000313" key="2">
    <source>
        <dbReference type="EMBL" id="MDP9890463.1"/>
    </source>
</evidence>